<dbReference type="InterPro" id="IPR016181">
    <property type="entry name" value="Acyl_CoA_acyltransferase"/>
</dbReference>
<dbReference type="OrthoDB" id="9776898at2"/>
<dbReference type="Pfam" id="PF04339">
    <property type="entry name" value="FemAB_like"/>
    <property type="match status" value="1"/>
</dbReference>
<name>Q16BN2_ROSDO</name>
<evidence type="ECO:0000313" key="2">
    <source>
        <dbReference type="Proteomes" id="UP000007029"/>
    </source>
</evidence>
<dbReference type="STRING" id="375451.RD1_0943"/>
<dbReference type="InterPro" id="IPR007434">
    <property type="entry name" value="FemAB-like"/>
</dbReference>
<reference evidence="1 2" key="1">
    <citation type="journal article" date="2007" name="J. Bacteriol.">
        <title>The complete genome sequence of Roseobacter denitrificans reveals a mixotrophic rather than photosynthetic metabolism.</title>
        <authorList>
            <person name="Swingley W.D."/>
            <person name="Sadekar S."/>
            <person name="Mastrian S.D."/>
            <person name="Matthies H.J."/>
            <person name="Hao J."/>
            <person name="Ramos H."/>
            <person name="Acharya C.R."/>
            <person name="Conrad A.L."/>
            <person name="Taylor H.L."/>
            <person name="Dejesa L.C."/>
            <person name="Shah M.K."/>
            <person name="O'huallachain M.E."/>
            <person name="Lince M.T."/>
            <person name="Blankenship R.E."/>
            <person name="Beatty J.T."/>
            <person name="Touchman J.W."/>
        </authorList>
    </citation>
    <scope>NUCLEOTIDE SEQUENCE [LARGE SCALE GENOMIC DNA]</scope>
    <source>
        <strain evidence="2">ATCC 33942 / OCh 114</strain>
    </source>
</reference>
<gene>
    <name evidence="1" type="ordered locus">RD1_0943</name>
</gene>
<dbReference type="RefSeq" id="WP_011567233.1">
    <property type="nucleotide sequence ID" value="NC_008209.1"/>
</dbReference>
<dbReference type="PANTHER" id="PTHR47017">
    <property type="entry name" value="ACYL-COA"/>
    <property type="match status" value="1"/>
</dbReference>
<evidence type="ECO:0000313" key="1">
    <source>
        <dbReference type="EMBL" id="ABG30611.1"/>
    </source>
</evidence>
<dbReference type="eggNOG" id="COG3146">
    <property type="taxonomic scope" value="Bacteria"/>
</dbReference>
<proteinExistence type="predicted"/>
<keyword evidence="2" id="KW-1185">Reference proteome</keyword>
<sequence>MPEQAVEIRLISSLREIDPKEWDACACPEETGGARAIDPFTTHRFLDALEQSRSVGAGTGWQPQYLTAWISGKLIAVAPMYAKSHSQGEYIFDHNWAHAYERAGGRYYPKLQIAVPHTPATGRRFLIRPGFEETGFAALTQGAVELATNNRVSSLHVTFCTQQEAERGAELGLMRRKTQQFHWLNDKYANFDAFLDSLSSRKRKNIRKERAKAQGFGGTIQIFTGDELQPEHWDAFWAFYQDTGARKWGTPYLTRAFFDVAQETLRNDMALVLAERNGRWVAGALNFIGAKTLFGRYWGCTEHHPFLHFELCYYQAMDLAISLGLDRVEAGAQGEHKLARGYLPTPTWSLHWVADPGFRDAIDQYLTAEREAVDQEISVLTTYGPFKRAKVEEQE</sequence>
<dbReference type="KEGG" id="rde:RD1_0943"/>
<dbReference type="AlphaFoldDB" id="Q16BN2"/>
<dbReference type="EMBL" id="CP000362">
    <property type="protein sequence ID" value="ABG30611.1"/>
    <property type="molecule type" value="Genomic_DNA"/>
</dbReference>
<dbReference type="SUPFAM" id="SSF55729">
    <property type="entry name" value="Acyl-CoA N-acyltransferases (Nat)"/>
    <property type="match status" value="1"/>
</dbReference>
<dbReference type="Gene3D" id="3.40.630.30">
    <property type="match status" value="1"/>
</dbReference>
<accession>Q16BN2</accession>
<protein>
    <recommendedName>
        <fullName evidence="3">GNAT family N-acetyltransferase</fullName>
    </recommendedName>
</protein>
<dbReference type="Proteomes" id="UP000007029">
    <property type="component" value="Chromosome"/>
</dbReference>
<evidence type="ECO:0008006" key="3">
    <source>
        <dbReference type="Google" id="ProtNLM"/>
    </source>
</evidence>
<organism evidence="1 2">
    <name type="scientific">Roseobacter denitrificans (strain ATCC 33942 / OCh 114)</name>
    <name type="common">Erythrobacter sp. (strain OCh 114)</name>
    <name type="synonym">Roseobacter denitrificans</name>
    <dbReference type="NCBI Taxonomy" id="375451"/>
    <lineage>
        <taxon>Bacteria</taxon>
        <taxon>Pseudomonadati</taxon>
        <taxon>Pseudomonadota</taxon>
        <taxon>Alphaproteobacteria</taxon>
        <taxon>Rhodobacterales</taxon>
        <taxon>Roseobacteraceae</taxon>
        <taxon>Roseobacter</taxon>
    </lineage>
</organism>
<dbReference type="PANTHER" id="PTHR47017:SF1">
    <property type="entry name" value="ACYL-COA"/>
    <property type="match status" value="1"/>
</dbReference>
<dbReference type="HOGENOM" id="CLU_036032_1_1_5"/>